<keyword evidence="4 5" id="KW-0067">ATP-binding</keyword>
<organism evidence="7 8">
    <name type="scientific">Methanosalsum zhilinae (strain DSM 4017 / NBRC 107636 / OCM 62 / WeN5)</name>
    <name type="common">Methanohalophilus zhilinae</name>
    <dbReference type="NCBI Taxonomy" id="679901"/>
    <lineage>
        <taxon>Archaea</taxon>
        <taxon>Methanobacteriati</taxon>
        <taxon>Methanobacteriota</taxon>
        <taxon>Stenosarchaea group</taxon>
        <taxon>Methanomicrobia</taxon>
        <taxon>Methanosarcinales</taxon>
        <taxon>Methanosarcinaceae</taxon>
        <taxon>Methanosalsum</taxon>
    </lineage>
</organism>
<dbReference type="EC" id="2.7.6.3" evidence="5"/>
<dbReference type="GO" id="GO:0005524">
    <property type="term" value="F:ATP binding"/>
    <property type="evidence" value="ECO:0007669"/>
    <property type="project" value="UniProtKB-UniRule"/>
</dbReference>
<comment type="similarity">
    <text evidence="5">Belongs to the archaeal 6-HMPDK family.</text>
</comment>
<sequence length="213" mass="23721">MDFDEWKPIYFQILDDFGFSIERDRLAASILSGLLEEHKDRALGSPEELGSMIKDMDVLVCGNAPCLTDDIRTHDVEKYTVIAADGATERLLDHGIVPHIIVTDLDGNVQKEIDACRRGAIVVIHAHGDNIEAVKRYLSSFSKIIGTIQAEPLKNVYNFGGFTDGDRCVFLAHEFGALNITLAGFDFDDPDVSLMKKKKLKWAKELIGIILDK</sequence>
<dbReference type="OrthoDB" id="34207at2157"/>
<keyword evidence="1 5" id="KW-0808">Transferase</keyword>
<dbReference type="PANTHER" id="PTHR39648">
    <property type="entry name" value="6-HYDROXYMETHYL-7,8-DIHYDROPTERIN PYROPHOSPHOKINASE"/>
    <property type="match status" value="1"/>
</dbReference>
<evidence type="ECO:0000256" key="4">
    <source>
        <dbReference type="ARBA" id="ARBA00022840"/>
    </source>
</evidence>
<dbReference type="GO" id="GO:2001118">
    <property type="term" value="P:tetrahydromethanopterin biosynthetic process"/>
    <property type="evidence" value="ECO:0007669"/>
    <property type="project" value="UniProtKB-UniRule"/>
</dbReference>
<comment type="pathway">
    <text evidence="5">Cofactor biosynthesis; 5,6,7,8-tetrahydromethanopterin biosynthesis.</text>
</comment>
<evidence type="ECO:0000256" key="2">
    <source>
        <dbReference type="ARBA" id="ARBA00022741"/>
    </source>
</evidence>
<dbReference type="Gene3D" id="3.40.50.10240">
    <property type="entry name" value="Thiamin pyrophosphokinase, catalytic domain"/>
    <property type="match status" value="1"/>
</dbReference>
<comment type="catalytic activity">
    <reaction evidence="5">
        <text>6-hydroxymethyl-7,8-dihydropterin + ATP = (7,8-dihydropterin-6-yl)methyl diphosphate + AMP + H(+)</text>
        <dbReference type="Rhea" id="RHEA:11412"/>
        <dbReference type="ChEBI" id="CHEBI:15378"/>
        <dbReference type="ChEBI" id="CHEBI:30616"/>
        <dbReference type="ChEBI" id="CHEBI:44841"/>
        <dbReference type="ChEBI" id="CHEBI:72950"/>
        <dbReference type="ChEBI" id="CHEBI:456215"/>
        <dbReference type="EC" id="2.7.6.3"/>
    </reaction>
</comment>
<dbReference type="HOGENOM" id="CLU_093043_0_0_2"/>
<dbReference type="InterPro" id="IPR002826">
    <property type="entry name" value="MptE-like"/>
</dbReference>
<keyword evidence="8" id="KW-1185">Reference proteome</keyword>
<dbReference type="Proteomes" id="UP000006622">
    <property type="component" value="Chromosome"/>
</dbReference>
<dbReference type="GO" id="GO:0009229">
    <property type="term" value="P:thiamine diphosphate biosynthetic process"/>
    <property type="evidence" value="ECO:0007669"/>
    <property type="project" value="InterPro"/>
</dbReference>
<proteinExistence type="inferred from homology"/>
<evidence type="ECO:0000259" key="6">
    <source>
        <dbReference type="Pfam" id="PF01973"/>
    </source>
</evidence>
<dbReference type="STRING" id="679901.Mzhil_0797"/>
<evidence type="ECO:0000256" key="3">
    <source>
        <dbReference type="ARBA" id="ARBA00022777"/>
    </source>
</evidence>
<dbReference type="Pfam" id="PF01973">
    <property type="entry name" value="MptE-like"/>
    <property type="match status" value="1"/>
</dbReference>
<evidence type="ECO:0000313" key="7">
    <source>
        <dbReference type="EMBL" id="AEH60659.1"/>
    </source>
</evidence>
<dbReference type="UniPathway" id="UPA00065"/>
<dbReference type="GO" id="GO:0003848">
    <property type="term" value="F:2-amino-4-hydroxy-6-hydroxymethyldihydropteridine diphosphokinase activity"/>
    <property type="evidence" value="ECO:0007669"/>
    <property type="project" value="UniProtKB-UniRule"/>
</dbReference>
<protein>
    <recommendedName>
        <fullName evidence="5">6-hydroxymethyl-7,8-dihydropterin pyrophosphokinase</fullName>
        <shortName evidence="5">HPPK</shortName>
        <ecNumber evidence="5">2.7.6.3</ecNumber>
    </recommendedName>
    <alternativeName>
        <fullName evidence="5">2-amino-4-hydroxy-6-hydroxymethyldihydropteridine pyrophosphokinase</fullName>
    </alternativeName>
    <alternativeName>
        <fullName evidence="5">6-hydroxymethyl-7,8-dihydropterin diphosphokinase</fullName>
        <shortName evidence="5">6-HMPDK</shortName>
    </alternativeName>
    <alternativeName>
        <fullName evidence="5">7,8-dihydro-6-hydroxymethylpterin diphosphokinase</fullName>
    </alternativeName>
    <alternativeName>
        <fullName evidence="5">7,8-dihydro-6-hydroxymethylpterin pyrophosphokinase</fullName>
        <shortName evidence="5">PPPK</shortName>
    </alternativeName>
</protein>
<dbReference type="GO" id="GO:0004788">
    <property type="term" value="F:thiamine diphosphokinase activity"/>
    <property type="evidence" value="ECO:0007669"/>
    <property type="project" value="InterPro"/>
</dbReference>
<keyword evidence="2 5" id="KW-0547">Nucleotide-binding</keyword>
<dbReference type="KEGG" id="mzh:Mzhil_0797"/>
<dbReference type="SUPFAM" id="SSF63999">
    <property type="entry name" value="Thiamin pyrophosphokinase, catalytic domain"/>
    <property type="match status" value="1"/>
</dbReference>
<dbReference type="RefSeq" id="WP_013898098.1">
    <property type="nucleotide sequence ID" value="NC_015676.1"/>
</dbReference>
<feature type="domain" description="6-hydroxymethylpterin diphosphokinase MptE-like" evidence="6">
    <location>
        <begin position="45"/>
        <end position="190"/>
    </location>
</feature>
<reference evidence="7 8" key="1">
    <citation type="submission" date="2010-07" db="EMBL/GenBank/DDBJ databases">
        <title>The complete genome of Methanosalsum zhilinae DSM 4017.</title>
        <authorList>
            <consortium name="US DOE Joint Genome Institute (JGI-PGF)"/>
            <person name="Lucas S."/>
            <person name="Copeland A."/>
            <person name="Lapidus A."/>
            <person name="Glavina del Rio T."/>
            <person name="Dalin E."/>
            <person name="Tice H."/>
            <person name="Bruce D."/>
            <person name="Goodwin L."/>
            <person name="Pitluck S."/>
            <person name="Kyrpides N."/>
            <person name="Mavromatis K."/>
            <person name="Ovchinnikova G."/>
            <person name="Daligault H."/>
            <person name="Detter J.C."/>
            <person name="Han C."/>
            <person name="Tapia R."/>
            <person name="Larimer F."/>
            <person name="Land M."/>
            <person name="Hauser L."/>
            <person name="Markowitz V."/>
            <person name="Cheng J.-F."/>
            <person name="Hugenholtz P."/>
            <person name="Woyke T."/>
            <person name="Wu D."/>
            <person name="Spring S."/>
            <person name="Schueler E."/>
            <person name="Brambilla E."/>
            <person name="Klenk H.-P."/>
            <person name="Eisen J.A."/>
        </authorList>
    </citation>
    <scope>NUCLEOTIDE SEQUENCE [LARGE SCALE GENOMIC DNA]</scope>
    <source>
        <strain evidence="8">DSM 4017 / NBRC 107636 / OCM 62 / WeN5</strain>
    </source>
</reference>
<dbReference type="PANTHER" id="PTHR39648:SF1">
    <property type="entry name" value="6-HYDROXYMETHYL-7,8-DIHYDROPTERIN PYROPHOSPHOKINASE"/>
    <property type="match status" value="1"/>
</dbReference>
<keyword evidence="3 5" id="KW-0418">Kinase</keyword>
<accession>F7XKP8</accession>
<dbReference type="EMBL" id="CP002101">
    <property type="protein sequence ID" value="AEH60659.1"/>
    <property type="molecule type" value="Genomic_DNA"/>
</dbReference>
<evidence type="ECO:0000256" key="5">
    <source>
        <dbReference type="HAMAP-Rule" id="MF_02131"/>
    </source>
</evidence>
<dbReference type="GO" id="GO:0016301">
    <property type="term" value="F:kinase activity"/>
    <property type="evidence" value="ECO:0007669"/>
    <property type="project" value="UniProtKB-KW"/>
</dbReference>
<comment type="function">
    <text evidence="5">Catalyzes the transfer of diphosphate from ATP to 6-hydroxymethyl-7,8-dihydropterin (6-HMD), leading to 6-hydroxymethyl-7,8-dihydropterin diphosphate (6-HMDP).</text>
</comment>
<gene>
    <name evidence="5" type="primary">mptE</name>
    <name evidence="7" type="ordered locus">Mzhil_0797</name>
</gene>
<dbReference type="InterPro" id="IPR036759">
    <property type="entry name" value="TPK_catalytic_sf"/>
</dbReference>
<dbReference type="InterPro" id="IPR027510">
    <property type="entry name" value="HMPDK_MptE"/>
</dbReference>
<dbReference type="GeneID" id="10822413"/>
<dbReference type="HAMAP" id="MF_02131">
    <property type="entry name" value="HMPDK_arch"/>
    <property type="match status" value="1"/>
</dbReference>
<dbReference type="GO" id="GO:0000287">
    <property type="term" value="F:magnesium ion binding"/>
    <property type="evidence" value="ECO:0007669"/>
    <property type="project" value="UniProtKB-UniRule"/>
</dbReference>
<dbReference type="AlphaFoldDB" id="F7XKP8"/>
<evidence type="ECO:0000256" key="1">
    <source>
        <dbReference type="ARBA" id="ARBA00022679"/>
    </source>
</evidence>
<name>F7XKP8_METZD</name>
<keyword evidence="5" id="KW-0460">Magnesium</keyword>
<comment type="cofactor">
    <cofactor evidence="5">
        <name>Mg(2+)</name>
        <dbReference type="ChEBI" id="CHEBI:18420"/>
    </cofactor>
</comment>
<evidence type="ECO:0000313" key="8">
    <source>
        <dbReference type="Proteomes" id="UP000006622"/>
    </source>
</evidence>